<dbReference type="PANTHER" id="PTHR45947">
    <property type="entry name" value="SULFOQUINOVOSYL TRANSFERASE SQD2"/>
    <property type="match status" value="1"/>
</dbReference>
<dbReference type="Pfam" id="PF13692">
    <property type="entry name" value="Glyco_trans_1_4"/>
    <property type="match status" value="1"/>
</dbReference>
<dbReference type="SUPFAM" id="SSF53756">
    <property type="entry name" value="UDP-Glycosyltransferase/glycogen phosphorylase"/>
    <property type="match status" value="1"/>
</dbReference>
<dbReference type="PANTHER" id="PTHR45947:SF3">
    <property type="entry name" value="SULFOQUINOVOSYL TRANSFERASE SQD2"/>
    <property type="match status" value="1"/>
</dbReference>
<evidence type="ECO:0000313" key="2">
    <source>
        <dbReference type="EMBL" id="AOY84353.1"/>
    </source>
</evidence>
<dbReference type="AlphaFoldDB" id="A0A1D9G9R1"/>
<dbReference type="Gene3D" id="3.40.50.2000">
    <property type="entry name" value="Glycogen Phosphorylase B"/>
    <property type="match status" value="2"/>
</dbReference>
<dbReference type="Pfam" id="PF13439">
    <property type="entry name" value="Glyco_transf_4"/>
    <property type="match status" value="1"/>
</dbReference>
<evidence type="ECO:0000313" key="3">
    <source>
        <dbReference type="Proteomes" id="UP000176944"/>
    </source>
</evidence>
<dbReference type="EMBL" id="CP017708">
    <property type="protein sequence ID" value="AOY84353.1"/>
    <property type="molecule type" value="Genomic_DNA"/>
</dbReference>
<organism evidence="2 3">
    <name type="scientific">Moorena producens (strain JHB)</name>
    <dbReference type="NCBI Taxonomy" id="1454205"/>
    <lineage>
        <taxon>Bacteria</taxon>
        <taxon>Bacillati</taxon>
        <taxon>Cyanobacteriota</taxon>
        <taxon>Cyanophyceae</taxon>
        <taxon>Coleofasciculales</taxon>
        <taxon>Coleofasciculaceae</taxon>
        <taxon>Moorena</taxon>
    </lineage>
</organism>
<dbReference type="InterPro" id="IPR028098">
    <property type="entry name" value="Glyco_trans_4-like_N"/>
</dbReference>
<evidence type="ECO:0000259" key="1">
    <source>
        <dbReference type="Pfam" id="PF13439"/>
    </source>
</evidence>
<dbReference type="CDD" id="cd03794">
    <property type="entry name" value="GT4_WbuB-like"/>
    <property type="match status" value="1"/>
</dbReference>
<proteinExistence type="predicted"/>
<dbReference type="InterPro" id="IPR050194">
    <property type="entry name" value="Glycosyltransferase_grp1"/>
</dbReference>
<gene>
    <name evidence="2" type="ORF">BJP36_34935</name>
</gene>
<sequence length="410" mass="47408">MASFDKVLIVVENLPVPFDRRVWMEATTLKKAGYQVSVICPTGKGYEKDYEVIDDIHIYRHPMPPDISSVTGYLREYATAVFWEFRLAHRVWRERGFNIVHICNPPDLLFLVAGWYKLLRGVRVIFDHHDINLEMYEAKYERKDIFYYGLSLAERLTFATADVVISTNESYREVALTRGKKKPEDIFVVRSGPDLSRFRPTPPNPAYRKNKKYLVGYVGVMGEPEGIDYLLKSVRYIVYEKQRQDIQFMLIGSGPMFEKLQELSEKLGVADYVEFTGRIEDQELLERLSSCDVCVNPDKKMPYNERSTMNKIMEYMAMGKPIVQFDLLEGRRSAAGASVYAKGNDEVDFAEKILELIEDPERRKQMGLEGQCRMKEKLEWRYQAPKLLDAYGAISLKNNKCITNKTGVAS</sequence>
<reference evidence="3" key="1">
    <citation type="submission" date="2016-10" db="EMBL/GenBank/DDBJ databases">
        <title>Comparative genomics uncovers the prolific and rare metabolic potential of the cyanobacterial genus Moorea.</title>
        <authorList>
            <person name="Leao T."/>
            <person name="Castelao G."/>
            <person name="Korobeynikov A."/>
            <person name="Monroe E.A."/>
            <person name="Podell S."/>
            <person name="Glukhov E."/>
            <person name="Allen E."/>
            <person name="Gerwick W.H."/>
            <person name="Gerwick L."/>
        </authorList>
    </citation>
    <scope>NUCLEOTIDE SEQUENCE [LARGE SCALE GENOMIC DNA]</scope>
    <source>
        <strain evidence="3">JHB</strain>
    </source>
</reference>
<feature type="domain" description="Glycosyltransferase subfamily 4-like N-terminal" evidence="1">
    <location>
        <begin position="21"/>
        <end position="197"/>
    </location>
</feature>
<accession>A0A1D9G9R1</accession>
<protein>
    <submittedName>
        <fullName evidence="2">Glycosyltransferase family 4 protein</fullName>
    </submittedName>
</protein>
<dbReference type="Proteomes" id="UP000176944">
    <property type="component" value="Chromosome"/>
</dbReference>
<dbReference type="GO" id="GO:0016757">
    <property type="term" value="F:glycosyltransferase activity"/>
    <property type="evidence" value="ECO:0007669"/>
    <property type="project" value="TreeGrafter"/>
</dbReference>
<name>A0A1D9G9R1_MOOP1</name>